<organism evidence="13 14">
    <name type="scientific">Nocardia ignorata</name>
    <dbReference type="NCBI Taxonomy" id="145285"/>
    <lineage>
        <taxon>Bacteria</taxon>
        <taxon>Bacillati</taxon>
        <taxon>Actinomycetota</taxon>
        <taxon>Actinomycetes</taxon>
        <taxon>Mycobacteriales</taxon>
        <taxon>Nocardiaceae</taxon>
        <taxon>Nocardia</taxon>
    </lineage>
</organism>
<keyword evidence="7" id="KW-0547">Nucleotide-binding</keyword>
<evidence type="ECO:0000256" key="3">
    <source>
        <dbReference type="ARBA" id="ARBA00022960"/>
    </source>
</evidence>
<protein>
    <recommendedName>
        <fullName evidence="7">UDP-N-acetylmuramoyl-L-alanyl-D-glutamate--2,6-diaminopimelate ligase</fullName>
        <ecNumber evidence="7">6.3.2.13</ecNumber>
    </recommendedName>
    <alternativeName>
        <fullName evidence="7">Meso-A2pm-adding enzyme</fullName>
    </alternativeName>
    <alternativeName>
        <fullName evidence="7">Meso-diaminopimelate-adding enzyme</fullName>
    </alternativeName>
    <alternativeName>
        <fullName evidence="7">UDP-MurNAc-L-Ala-D-Glu:meso-diaminopimelate ligase</fullName>
    </alternativeName>
    <alternativeName>
        <fullName evidence="7">UDP-MurNAc-tripeptide synthetase</fullName>
    </alternativeName>
    <alternativeName>
        <fullName evidence="7">UDP-N-acetylmuramyl-tripeptide synthetase</fullName>
    </alternativeName>
</protein>
<feature type="domain" description="Mur ligase N-terminal catalytic" evidence="10">
    <location>
        <begin position="41"/>
        <end position="115"/>
    </location>
</feature>
<dbReference type="GO" id="GO:0000287">
    <property type="term" value="F:magnesium ion binding"/>
    <property type="evidence" value="ECO:0007669"/>
    <property type="project" value="UniProtKB-UniRule"/>
</dbReference>
<evidence type="ECO:0000256" key="4">
    <source>
        <dbReference type="ARBA" id="ARBA00022984"/>
    </source>
</evidence>
<comment type="PTM">
    <text evidence="7">Carboxylation is probably crucial for Mg(2+) binding and, consequently, for the gamma-phosphate positioning of ATP.</text>
</comment>
<keyword evidence="14" id="KW-1185">Reference proteome</keyword>
<dbReference type="InterPro" id="IPR036565">
    <property type="entry name" value="Mur-like_cat_sf"/>
</dbReference>
<comment type="subcellular location">
    <subcellularLocation>
        <location evidence="7 8">Cytoplasm</location>
    </subcellularLocation>
</comment>
<dbReference type="InterPro" id="IPR004101">
    <property type="entry name" value="Mur_ligase_C"/>
</dbReference>
<feature type="region of interest" description="Disordered" evidence="9">
    <location>
        <begin position="276"/>
        <end position="327"/>
    </location>
</feature>
<keyword evidence="6 7" id="KW-0961">Cell wall biogenesis/degradation</keyword>
<keyword evidence="7 13" id="KW-0436">Ligase</keyword>
<keyword evidence="2 7" id="KW-0132">Cell division</keyword>
<dbReference type="Gene3D" id="3.40.1390.10">
    <property type="entry name" value="MurE/MurF, N-terminal domain"/>
    <property type="match status" value="1"/>
</dbReference>
<feature type="binding site" evidence="7">
    <location>
        <begin position="131"/>
        <end position="137"/>
    </location>
    <ligand>
        <name>ATP</name>
        <dbReference type="ChEBI" id="CHEBI:30616"/>
    </ligand>
</feature>
<feature type="binding site" evidence="7">
    <location>
        <position position="529"/>
    </location>
    <ligand>
        <name>meso-2,6-diaminopimelate</name>
        <dbReference type="ChEBI" id="CHEBI:57791"/>
    </ligand>
</feature>
<comment type="pathway">
    <text evidence="7 8">Cell wall biogenesis; peptidoglycan biosynthesis.</text>
</comment>
<proteinExistence type="inferred from homology"/>
<dbReference type="InterPro" id="IPR000713">
    <property type="entry name" value="Mur_ligase_N"/>
</dbReference>
<sequence>MPAQSSPHALRPNTPPSTPLQALLELTGATTLTPVPAEVNVTGIEQRSNAVRPGDLFAGLPGATSHGARFAADAVARGAVAVFTDAAGAALIGEVAVPVLVREDPRAVLGELSAEIYGHPSDRLRIVGITGTSGKTTTSYLVEAGLVAAGLSTGLIGTIETRIGGQRVPSALTTPEAPQLHAMFAAMVEQGVQAVVMEVSSHALALGRVDGVRFAVGAFTNLSQDHLDFHKDFEDYFAAKRRLFEPDSPIAARTSVICVDDEWGKRLAADLAAPITVSTGDPANTSRSRTVGSSDRAAGTDSEQPGRTGASGESGAGAPAHAASTGADWQVVGEVKTTGGEQEFTAVGPSGELTVRLRLPGRYNVANALLAVATCAAAGVDPAIAAPALATVDVPGRMQRVERGQDFLAVVDYAHKPAAIESVVATLRAHLTDAGRGRLAVVVGAGGDRDAAKRPLMGAAAARGADLVIVTDDNPRTEDPAAIRAAVVAGAHELPATDRGEIREIGDRAAAIAAALAWARSGDVVLIAGKGHEAGQEIQGVKHPFDDREVLAAELDSLLAQHSPHTDSEDLTVS</sequence>
<dbReference type="GO" id="GO:0008360">
    <property type="term" value="P:regulation of cell shape"/>
    <property type="evidence" value="ECO:0007669"/>
    <property type="project" value="UniProtKB-KW"/>
</dbReference>
<evidence type="ECO:0000313" key="14">
    <source>
        <dbReference type="Proteomes" id="UP000295087"/>
    </source>
</evidence>
<accession>A0A4R6P1R7</accession>
<dbReference type="GO" id="GO:0008765">
    <property type="term" value="F:UDP-N-acetylmuramoylalanyl-D-glutamate-2,6-diaminopimelate ligase activity"/>
    <property type="evidence" value="ECO:0007669"/>
    <property type="project" value="UniProtKB-UniRule"/>
</dbReference>
<keyword evidence="3 7" id="KW-0133">Cell shape</keyword>
<comment type="catalytic activity">
    <reaction evidence="7">
        <text>UDP-N-acetyl-alpha-D-muramoyl-L-alanyl-D-glutamate + meso-2,6-diaminopimelate + ATP = UDP-N-acetyl-alpha-D-muramoyl-L-alanyl-gamma-D-glutamyl-meso-2,6-diaminopimelate + ADP + phosphate + H(+)</text>
        <dbReference type="Rhea" id="RHEA:23676"/>
        <dbReference type="ChEBI" id="CHEBI:15378"/>
        <dbReference type="ChEBI" id="CHEBI:30616"/>
        <dbReference type="ChEBI" id="CHEBI:43474"/>
        <dbReference type="ChEBI" id="CHEBI:57791"/>
        <dbReference type="ChEBI" id="CHEBI:83900"/>
        <dbReference type="ChEBI" id="CHEBI:83905"/>
        <dbReference type="ChEBI" id="CHEBI:456216"/>
        <dbReference type="EC" id="6.3.2.13"/>
    </reaction>
</comment>
<dbReference type="NCBIfam" id="TIGR01085">
    <property type="entry name" value="murE"/>
    <property type="match status" value="1"/>
</dbReference>
<dbReference type="UniPathway" id="UPA00219"/>
<feature type="binding site" evidence="7">
    <location>
        <begin position="473"/>
        <end position="476"/>
    </location>
    <ligand>
        <name>meso-2,6-diaminopimelate</name>
        <dbReference type="ChEBI" id="CHEBI:57791"/>
    </ligand>
</feature>
<evidence type="ECO:0000256" key="2">
    <source>
        <dbReference type="ARBA" id="ARBA00022618"/>
    </source>
</evidence>
<keyword evidence="7" id="KW-0460">Magnesium</keyword>
<dbReference type="RefSeq" id="WP_084476956.1">
    <property type="nucleotide sequence ID" value="NZ_JBHXPO010000011.1"/>
</dbReference>
<reference evidence="13 14" key="1">
    <citation type="submission" date="2019-03" db="EMBL/GenBank/DDBJ databases">
        <title>Genomic Encyclopedia of Type Strains, Phase IV (KMG-IV): sequencing the most valuable type-strain genomes for metagenomic binning, comparative biology and taxonomic classification.</title>
        <authorList>
            <person name="Goeker M."/>
        </authorList>
    </citation>
    <scope>NUCLEOTIDE SEQUENCE [LARGE SCALE GENOMIC DNA]</scope>
    <source>
        <strain evidence="13 14">DSM 44496</strain>
    </source>
</reference>
<feature type="binding site" evidence="7">
    <location>
        <position position="208"/>
    </location>
    <ligand>
        <name>UDP-N-acetyl-alpha-D-muramoyl-L-alanyl-D-glutamate</name>
        <dbReference type="ChEBI" id="CHEBI:83900"/>
    </ligand>
</feature>
<keyword evidence="5 7" id="KW-0131">Cell cycle</keyword>
<gene>
    <name evidence="7" type="primary">murE</name>
    <name evidence="13" type="ORF">DFR75_110131</name>
</gene>
<dbReference type="EC" id="6.3.2.13" evidence="7"/>
<keyword evidence="7" id="KW-0067">ATP-binding</keyword>
<dbReference type="Gene3D" id="3.90.190.20">
    <property type="entry name" value="Mur ligase, C-terminal domain"/>
    <property type="match status" value="1"/>
</dbReference>
<evidence type="ECO:0000313" key="13">
    <source>
        <dbReference type="EMBL" id="TDP30923.1"/>
    </source>
</evidence>
<feature type="domain" description="Mur ligase central" evidence="12">
    <location>
        <begin position="129"/>
        <end position="283"/>
    </location>
</feature>
<feature type="binding site" evidence="7">
    <location>
        <position position="449"/>
    </location>
    <ligand>
        <name>meso-2,6-diaminopimelate</name>
        <dbReference type="ChEBI" id="CHEBI:57791"/>
    </ligand>
</feature>
<dbReference type="GO" id="GO:0005737">
    <property type="term" value="C:cytoplasm"/>
    <property type="evidence" value="ECO:0007669"/>
    <property type="project" value="UniProtKB-SubCell"/>
</dbReference>
<feature type="binding site" evidence="7">
    <location>
        <begin position="173"/>
        <end position="174"/>
    </location>
    <ligand>
        <name>UDP-N-acetyl-alpha-D-muramoyl-L-alanyl-D-glutamate</name>
        <dbReference type="ChEBI" id="CHEBI:83900"/>
    </ligand>
</feature>
<comment type="cofactor">
    <cofactor evidence="7">
        <name>Mg(2+)</name>
        <dbReference type="ChEBI" id="CHEBI:18420"/>
    </cofactor>
</comment>
<feature type="domain" description="Mur ligase C-terminal" evidence="11">
    <location>
        <begin position="396"/>
        <end position="531"/>
    </location>
</feature>
<evidence type="ECO:0000259" key="12">
    <source>
        <dbReference type="Pfam" id="PF08245"/>
    </source>
</evidence>
<feature type="binding site" evidence="7">
    <location>
        <position position="48"/>
    </location>
    <ligand>
        <name>UDP-N-acetyl-alpha-D-muramoyl-L-alanyl-D-glutamate</name>
        <dbReference type="ChEBI" id="CHEBI:83900"/>
    </ligand>
</feature>
<dbReference type="GO" id="GO:0005524">
    <property type="term" value="F:ATP binding"/>
    <property type="evidence" value="ECO:0007669"/>
    <property type="project" value="UniProtKB-UniRule"/>
</dbReference>
<feature type="binding site" evidence="7">
    <location>
        <position position="200"/>
    </location>
    <ligand>
        <name>UDP-N-acetyl-alpha-D-muramoyl-L-alanyl-D-glutamate</name>
        <dbReference type="ChEBI" id="CHEBI:83900"/>
    </ligand>
</feature>
<dbReference type="Pfam" id="PF08245">
    <property type="entry name" value="Mur_ligase_M"/>
    <property type="match status" value="1"/>
</dbReference>
<dbReference type="HAMAP" id="MF_00208">
    <property type="entry name" value="MurE"/>
    <property type="match status" value="1"/>
</dbReference>
<dbReference type="SUPFAM" id="SSF63418">
    <property type="entry name" value="MurE/MurF N-terminal domain"/>
    <property type="match status" value="1"/>
</dbReference>
<evidence type="ECO:0000256" key="5">
    <source>
        <dbReference type="ARBA" id="ARBA00023306"/>
    </source>
</evidence>
<dbReference type="SUPFAM" id="SSF53623">
    <property type="entry name" value="MurD-like peptide ligases, catalytic domain"/>
    <property type="match status" value="1"/>
</dbReference>
<dbReference type="GO" id="GO:0051301">
    <property type="term" value="P:cell division"/>
    <property type="evidence" value="ECO:0007669"/>
    <property type="project" value="UniProtKB-KW"/>
</dbReference>
<comment type="similarity">
    <text evidence="1 7">Belongs to the MurCDEF family. MurE subfamily.</text>
</comment>
<comment type="caution">
    <text evidence="7">Lacks conserved residue(s) required for the propagation of feature annotation.</text>
</comment>
<dbReference type="AlphaFoldDB" id="A0A4R6P1R7"/>
<dbReference type="InterPro" id="IPR005761">
    <property type="entry name" value="UDP-N-AcMur-Glu-dNH2Pim_ligase"/>
</dbReference>
<dbReference type="Pfam" id="PF01225">
    <property type="entry name" value="Mur_ligase"/>
    <property type="match status" value="1"/>
</dbReference>
<dbReference type="InterPro" id="IPR013221">
    <property type="entry name" value="Mur_ligase_cen"/>
</dbReference>
<dbReference type="GO" id="GO:0009252">
    <property type="term" value="P:peptidoglycan biosynthetic process"/>
    <property type="evidence" value="ECO:0007669"/>
    <property type="project" value="UniProtKB-UniRule"/>
</dbReference>
<feature type="binding site" evidence="7">
    <location>
        <position position="533"/>
    </location>
    <ligand>
        <name>meso-2,6-diaminopimelate</name>
        <dbReference type="ChEBI" id="CHEBI:57791"/>
    </ligand>
</feature>
<keyword evidence="7" id="KW-0963">Cytoplasm</keyword>
<dbReference type="PANTHER" id="PTHR23135">
    <property type="entry name" value="MUR LIGASE FAMILY MEMBER"/>
    <property type="match status" value="1"/>
</dbReference>
<comment type="function">
    <text evidence="7">Catalyzes the addition of meso-diaminopimelic acid to the nucleotide precursor UDP-N-acetylmuramoyl-L-alanyl-D-glutamate (UMAG) in the biosynthesis of bacterial cell-wall peptidoglycan.</text>
</comment>
<dbReference type="SUPFAM" id="SSF53244">
    <property type="entry name" value="MurD-like peptide ligases, peptide-binding domain"/>
    <property type="match status" value="1"/>
</dbReference>
<keyword evidence="4 7" id="KW-0573">Peptidoglycan synthesis</keyword>
<dbReference type="Gene3D" id="3.40.1190.10">
    <property type="entry name" value="Mur-like, catalytic domain"/>
    <property type="match status" value="1"/>
</dbReference>
<dbReference type="Proteomes" id="UP000295087">
    <property type="component" value="Unassembled WGS sequence"/>
</dbReference>
<evidence type="ECO:0000256" key="7">
    <source>
        <dbReference type="HAMAP-Rule" id="MF_00208"/>
    </source>
</evidence>
<dbReference type="EMBL" id="SNXK01000010">
    <property type="protein sequence ID" value="TDP30923.1"/>
    <property type="molecule type" value="Genomic_DNA"/>
</dbReference>
<feature type="short sequence motif" description="Meso-diaminopimelate recognition motif" evidence="7">
    <location>
        <begin position="473"/>
        <end position="476"/>
    </location>
</feature>
<comment type="caution">
    <text evidence="13">The sequence shown here is derived from an EMBL/GenBank/DDBJ whole genome shotgun (WGS) entry which is preliminary data.</text>
</comment>
<evidence type="ECO:0000256" key="1">
    <source>
        <dbReference type="ARBA" id="ARBA00005898"/>
    </source>
</evidence>
<dbReference type="NCBIfam" id="NF001124">
    <property type="entry name" value="PRK00139.1-2"/>
    <property type="match status" value="1"/>
</dbReference>
<dbReference type="GO" id="GO:0071555">
    <property type="term" value="P:cell wall organization"/>
    <property type="evidence" value="ECO:0007669"/>
    <property type="project" value="UniProtKB-KW"/>
</dbReference>
<feature type="modified residue" description="N6-carboxylysine" evidence="7">
    <location>
        <position position="240"/>
    </location>
</feature>
<evidence type="ECO:0000256" key="8">
    <source>
        <dbReference type="RuleBase" id="RU004135"/>
    </source>
</evidence>
<evidence type="ECO:0000256" key="6">
    <source>
        <dbReference type="ARBA" id="ARBA00023316"/>
    </source>
</evidence>
<name>A0A4R6P1R7_NOCIG</name>
<dbReference type="PANTHER" id="PTHR23135:SF4">
    <property type="entry name" value="UDP-N-ACETYLMURAMOYL-L-ALANYL-D-GLUTAMATE--2,6-DIAMINOPIMELATE LIGASE MURE HOMOLOG, CHLOROPLASTIC"/>
    <property type="match status" value="1"/>
</dbReference>
<feature type="compositionally biased region" description="Low complexity" evidence="9">
    <location>
        <begin position="310"/>
        <end position="327"/>
    </location>
</feature>
<dbReference type="InterPro" id="IPR036615">
    <property type="entry name" value="Mur_ligase_C_dom_sf"/>
</dbReference>
<evidence type="ECO:0000256" key="9">
    <source>
        <dbReference type="SAM" id="MobiDB-lite"/>
    </source>
</evidence>
<evidence type="ECO:0000259" key="10">
    <source>
        <dbReference type="Pfam" id="PF01225"/>
    </source>
</evidence>
<dbReference type="InterPro" id="IPR035911">
    <property type="entry name" value="MurE/MurF_N"/>
</dbReference>
<dbReference type="Pfam" id="PF02875">
    <property type="entry name" value="Mur_ligase_C"/>
    <property type="match status" value="1"/>
</dbReference>
<feature type="compositionally biased region" description="Polar residues" evidence="9">
    <location>
        <begin position="276"/>
        <end position="293"/>
    </location>
</feature>
<evidence type="ECO:0000259" key="11">
    <source>
        <dbReference type="Pfam" id="PF02875"/>
    </source>
</evidence>